<dbReference type="AlphaFoldDB" id="F8FAA1"/>
<dbReference type="PATRIC" id="fig|1036673.3.peg.866"/>
<protein>
    <submittedName>
        <fullName evidence="1">Uncharacterized protein</fullName>
    </submittedName>
</protein>
<dbReference type="KEGG" id="pms:KNP414_00964"/>
<reference evidence="1 2" key="2">
    <citation type="journal article" date="2013" name="Genome Announc.">
        <title>Genome Sequence of Growth-Improving Paenibacillus mucilaginosus Strain KNP414.</title>
        <authorList>
            <person name="Lu J.J."/>
            <person name="Wang J.F."/>
            <person name="Hu X.F."/>
        </authorList>
    </citation>
    <scope>NUCLEOTIDE SEQUENCE [LARGE SCALE GENOMIC DNA]</scope>
    <source>
        <strain evidence="1 2">KNP414</strain>
    </source>
</reference>
<gene>
    <name evidence="1" type="ordered locus">KNP414_00964</name>
</gene>
<dbReference type="HOGENOM" id="CLU_3330952_0_0_9"/>
<evidence type="ECO:0000313" key="2">
    <source>
        <dbReference type="Proteomes" id="UP000006620"/>
    </source>
</evidence>
<accession>F8FAA1</accession>
<sequence>MARIQQEGGSGFSYLRYVSLIRPIYYRHVLLYYIDPAY</sequence>
<dbReference type="Proteomes" id="UP000006620">
    <property type="component" value="Chromosome"/>
</dbReference>
<evidence type="ECO:0000313" key="1">
    <source>
        <dbReference type="EMBL" id="AEI39554.1"/>
    </source>
</evidence>
<reference evidence="2" key="1">
    <citation type="submission" date="2011-06" db="EMBL/GenBank/DDBJ databases">
        <title>Complete genome sequence of Paenibacillus mucilaginosus KNP414.</title>
        <authorList>
            <person name="Wang J."/>
            <person name="Hu S."/>
            <person name="Hu X."/>
            <person name="Zhang B."/>
            <person name="Dong D."/>
            <person name="Zhang S."/>
            <person name="Zhao K."/>
            <person name="Wu D."/>
        </authorList>
    </citation>
    <scope>NUCLEOTIDE SEQUENCE [LARGE SCALE GENOMIC DNA]</scope>
    <source>
        <strain evidence="2">KNP414</strain>
    </source>
</reference>
<name>F8FAA1_PAEMK</name>
<proteinExistence type="predicted"/>
<organism evidence="1 2">
    <name type="scientific">Paenibacillus mucilaginosus (strain KNP414)</name>
    <dbReference type="NCBI Taxonomy" id="1036673"/>
    <lineage>
        <taxon>Bacteria</taxon>
        <taxon>Bacillati</taxon>
        <taxon>Bacillota</taxon>
        <taxon>Bacilli</taxon>
        <taxon>Bacillales</taxon>
        <taxon>Paenibacillaceae</taxon>
        <taxon>Paenibacillus</taxon>
    </lineage>
</organism>
<dbReference type="EMBL" id="CP002869">
    <property type="protein sequence ID" value="AEI39554.1"/>
    <property type="molecule type" value="Genomic_DNA"/>
</dbReference>